<dbReference type="SMART" id="SM00015">
    <property type="entry name" value="IQ"/>
    <property type="match status" value="6"/>
</dbReference>
<evidence type="ECO:0000256" key="10">
    <source>
        <dbReference type="SAM" id="Coils"/>
    </source>
</evidence>
<evidence type="ECO:0000256" key="3">
    <source>
        <dbReference type="ARBA" id="ARBA00004613"/>
    </source>
</evidence>
<evidence type="ECO:0000259" key="12">
    <source>
        <dbReference type="PROSITE" id="PS50020"/>
    </source>
</evidence>
<accession>V9FAU3</accession>
<dbReference type="PANTHER" id="PTHR33407:SF9">
    <property type="entry name" value="PECTATE LYASE F-RELATED"/>
    <property type="match status" value="1"/>
</dbReference>
<evidence type="ECO:0000256" key="6">
    <source>
        <dbReference type="ARBA" id="ARBA00022729"/>
    </source>
</evidence>
<dbReference type="HOGENOM" id="CLU_002519_0_0_1"/>
<evidence type="ECO:0000256" key="7">
    <source>
        <dbReference type="ARBA" id="ARBA00022837"/>
    </source>
</evidence>
<comment type="caution">
    <text evidence="13">The sequence shown here is derived from an EMBL/GenBank/DDBJ whole genome shotgun (WGS) entry which is preliminary data.</text>
</comment>
<dbReference type="SUPFAM" id="SSF51045">
    <property type="entry name" value="WW domain"/>
    <property type="match status" value="1"/>
</dbReference>
<dbReference type="GO" id="GO:0005576">
    <property type="term" value="C:extracellular region"/>
    <property type="evidence" value="ECO:0007669"/>
    <property type="project" value="UniProtKB-SubCell"/>
</dbReference>
<dbReference type="PROSITE" id="PS50096">
    <property type="entry name" value="IQ"/>
    <property type="match status" value="4"/>
</dbReference>
<keyword evidence="5" id="KW-0964">Secreted</keyword>
<name>V9FAU3_PHYNI</name>
<sequence>MNLEGTLCENIASSMDKLVQLQAALRAIETGQRLESVDGVLVRQVLQQRQAQLQQSTPEPNTPELYRELLALRKTKANRNVKQNTQPTDDSGNNEAPRPITRISPKKPTAVRRTVDSRLESTPSSLQRAISNNDKNVAEELAVNTTETIELMQTALVTREKELRRSEKAVKRADAELREELVRAEKILPSKFLFERNLANDRQLEAARNVLTRFQHRFFRLYFHRWWGITLELRLQAQRRAAMQIIRVYRGHQARREARRLRKELNAMQAQKRQLLAFRIKYRCSQAVKLQMVWRRYLRHRAIKYRQARQAAATLLQRAFRTRQWRSQSLVNSLANARKVFAVVSLQKLYRGHRARRRLRESRQRQRQEERVQLALLRSMSKQARAAWVVERRGAGYLIAHRAIFPYAMRMRWHRLLGQLRRQRAAKCIAKAVCNWFGVKGRREAARVKLVNEWMLLVQRENERSRCAAVLIQKQLRRWIQQRKYLMAQARRKKFARRTRLAEKTRKMEQLQQKNSGWLGVDKRTLEAGSSPTRIITLLKPNQLKEYDNSKGIHKTEVKAAIVIRCCYRRYRTRRRVQLKKWRNEAYKVDIRVLRRHKAATEIQRRIRGIHGRKIARQRRAERLLLRFVLQWQWRRLQKRQLAARRIGRWFKHKRTKRLAKLWRIEKQKRLAASTRIQQWYRVRCLLPSRLRCVLQIVRRRDETLVFCDQSLRLCKQHMADEFVVQSFNSSLEDALRPLLSNTSRSPTRSKTSPTKQKVASGKHYPNVVKFPLLQMMFLVASGWKMPFVWRELDGKTLFLTKLERTKAVSFFRSLTKHRNPVAHQIQLTPGVETKSPTRRKKPAKGSPTKGSRGVETFSSVDVDVAVARATGGAKGALDFASFVRVIGQLGEISLAQSASAYWGRFDGTEACVLALSWNSLLSHSSMQPLTLQFETFVSDELSRHALYLQKLFAWQHYKLRGKVILVEMRRSLRNQELSRAAVVIQTQARKLLARRELRCRMQETYEKFLDPTWGLPYWMNPRSGYSTWQKPRVLGAQDVQYEPVPFPPPERTLKAPCNGRKDCERCAEWVCYDCDEYFCLQCFTEYHKAKVIPNTTEHSKDNSLKSIESPNESEQDDDTQSSIKREHELERLLLCGLCKFQLASRRCLDCIPNPKSKPSVNPNSSDFGKKQKEAKSIEATNNSDEEQLRNESLFCDVCFGFLHRRGGLKTHRTEPLLELCTSCVPDDEDDKRTALHQSVFSIIGAGDAVQWECEACGDSPRRVCGRCALQSHPKESCGELRPVPLQALGRQQRTKRLREEQEARDRADLDKMRARALRARQERCVRKIQTFWCSQAPILRARRLAAARRKYISEQWLRRQEDARLAKRIAYRAKNAFGMASPLKSDTPVERRLRSLHVLARRQLSIRARFFGLLIEEYATVGVPLPGIGLLYPGSNEIWTSEDLRGWIRNRQTIRFKRLTTQQSQPAERALCAWRQLEQWGKEESELDVSDEIEKGIEIQSETTDTTWLAEVHPKQAITESIIPLALPYGPVLPKKERRKADEDVVEDVPVAMFLVEFSLDPKRTVWINHSLAERFWEWKRLKLLARSERAAQRQRAKEYEKQQKENEEKRKQEDEMKREDTAIVVDIQDPVPSDEAYGGIDQASNVAALEQTWPAPTQTWTTNETVMDLYHNYNSYPSANPSETTATWTGYDGYSTAYPTGYDYGYDSSLVESYSPALDEGAVGLVDSGNYYANGEYIGGGNDADTSNWYGTEYSTYDMSNYSQMPTDYGYTNDSNNGAYSAYDSAAGCAESQPSVDPNATWYANGGDSNYNSTDQWQQNYYSQAQEQDQASDSYPGAASSSSYDVNGSNYSIEMPSADSYYYPNGEDQTYSTPQSSIATQWEEVFDPTTQQTYYVNRVTNETAWLIPP</sequence>
<dbReference type="InterPro" id="IPR001202">
    <property type="entry name" value="WW_dom"/>
</dbReference>
<dbReference type="CDD" id="cd20335">
    <property type="entry name" value="BRcat_RBR"/>
    <property type="match status" value="1"/>
</dbReference>
<feature type="compositionally biased region" description="Polar residues" evidence="11">
    <location>
        <begin position="80"/>
        <end position="94"/>
    </location>
</feature>
<dbReference type="Proteomes" id="UP000018721">
    <property type="component" value="Unassembled WGS sequence"/>
</dbReference>
<dbReference type="PROSITE" id="PS50020">
    <property type="entry name" value="WW_DOMAIN_2"/>
    <property type="match status" value="1"/>
</dbReference>
<feature type="coiled-coil region" evidence="10">
    <location>
        <begin position="251"/>
        <end position="278"/>
    </location>
</feature>
<feature type="region of interest" description="Disordered" evidence="11">
    <location>
        <begin position="1098"/>
        <end position="1123"/>
    </location>
</feature>
<feature type="region of interest" description="Disordered" evidence="11">
    <location>
        <begin position="76"/>
        <end position="127"/>
    </location>
</feature>
<dbReference type="CDD" id="cd00201">
    <property type="entry name" value="WW"/>
    <property type="match status" value="1"/>
</dbReference>
<evidence type="ECO:0000256" key="1">
    <source>
        <dbReference type="ARBA" id="ARBA00000695"/>
    </source>
</evidence>
<comment type="catalytic activity">
    <reaction evidence="1">
        <text>Eliminative cleavage of (1-&gt;4)-alpha-D-galacturonan to give oligosaccharides with 4-deoxy-alpha-D-galact-4-enuronosyl groups at their non-reducing ends.</text>
        <dbReference type="EC" id="4.2.2.2"/>
    </reaction>
</comment>
<protein>
    <recommendedName>
        <fullName evidence="9">Probable pectate lyase F</fullName>
        <ecNumber evidence="4">4.2.2.2</ecNumber>
    </recommendedName>
</protein>
<dbReference type="GO" id="GO:0045490">
    <property type="term" value="P:pectin catabolic process"/>
    <property type="evidence" value="ECO:0007669"/>
    <property type="project" value="TreeGrafter"/>
</dbReference>
<dbReference type="eggNOG" id="ENOG502SJEP">
    <property type="taxonomic scope" value="Eukaryota"/>
</dbReference>
<comment type="cofactor">
    <cofactor evidence="2">
        <name>Ca(2+)</name>
        <dbReference type="ChEBI" id="CHEBI:29108"/>
    </cofactor>
</comment>
<evidence type="ECO:0000256" key="11">
    <source>
        <dbReference type="SAM" id="MobiDB-lite"/>
    </source>
</evidence>
<dbReference type="InterPro" id="IPR036020">
    <property type="entry name" value="WW_dom_sf"/>
</dbReference>
<keyword evidence="6" id="KW-0732">Signal</keyword>
<dbReference type="PANTHER" id="PTHR33407">
    <property type="entry name" value="PECTATE LYASE F-RELATED"/>
    <property type="match status" value="1"/>
</dbReference>
<feature type="coiled-coil region" evidence="10">
    <location>
        <begin position="156"/>
        <end position="183"/>
    </location>
</feature>
<dbReference type="SMART" id="SM00456">
    <property type="entry name" value="WW"/>
    <property type="match status" value="2"/>
</dbReference>
<evidence type="ECO:0000313" key="14">
    <source>
        <dbReference type="Proteomes" id="UP000018721"/>
    </source>
</evidence>
<keyword evidence="7" id="KW-0106">Calcium</keyword>
<reference evidence="13 14" key="1">
    <citation type="submission" date="2013-11" db="EMBL/GenBank/DDBJ databases">
        <title>The Genome Sequence of Phytophthora parasitica P1569.</title>
        <authorList>
            <consortium name="The Broad Institute Genomics Platform"/>
            <person name="Russ C."/>
            <person name="Tyler B."/>
            <person name="Panabieres F."/>
            <person name="Shan W."/>
            <person name="Tripathy S."/>
            <person name="Grunwald N."/>
            <person name="Machado M."/>
            <person name="Johnson C.S."/>
            <person name="Arredondo F."/>
            <person name="Hong C."/>
            <person name="Coffey M."/>
            <person name="Young S.K."/>
            <person name="Zeng Q."/>
            <person name="Gargeya S."/>
            <person name="Fitzgerald M."/>
            <person name="Abouelleil A."/>
            <person name="Alvarado L."/>
            <person name="Chapman S.B."/>
            <person name="Gainer-Dewar J."/>
            <person name="Goldberg J."/>
            <person name="Griggs A."/>
            <person name="Gujja S."/>
            <person name="Hansen M."/>
            <person name="Howarth C."/>
            <person name="Imamovic A."/>
            <person name="Ireland A."/>
            <person name="Larimer J."/>
            <person name="McCowan C."/>
            <person name="Murphy C."/>
            <person name="Pearson M."/>
            <person name="Poon T.W."/>
            <person name="Priest M."/>
            <person name="Roberts A."/>
            <person name="Saif S."/>
            <person name="Shea T."/>
            <person name="Sykes S."/>
            <person name="Wortman J."/>
            <person name="Nusbaum C."/>
            <person name="Birren B."/>
        </authorList>
    </citation>
    <scope>NUCLEOTIDE SEQUENCE [LARGE SCALE GENOMIC DNA]</scope>
    <source>
        <strain evidence="13 14">P1569</strain>
    </source>
</reference>
<organism evidence="13 14">
    <name type="scientific">Phytophthora nicotianae P1569</name>
    <dbReference type="NCBI Taxonomy" id="1317065"/>
    <lineage>
        <taxon>Eukaryota</taxon>
        <taxon>Sar</taxon>
        <taxon>Stramenopiles</taxon>
        <taxon>Oomycota</taxon>
        <taxon>Peronosporomycetes</taxon>
        <taxon>Peronosporales</taxon>
        <taxon>Peronosporaceae</taxon>
        <taxon>Phytophthora</taxon>
    </lineage>
</organism>
<dbReference type="Gene3D" id="2.20.70.10">
    <property type="match status" value="1"/>
</dbReference>
<proteinExistence type="predicted"/>
<feature type="compositionally biased region" description="Low complexity" evidence="11">
    <location>
        <begin position="743"/>
        <end position="756"/>
    </location>
</feature>
<dbReference type="InterPro" id="IPR000048">
    <property type="entry name" value="IQ_motif_EF-hand-BS"/>
</dbReference>
<feature type="region of interest" description="Disordered" evidence="11">
    <location>
        <begin position="1597"/>
        <end position="1621"/>
    </location>
</feature>
<dbReference type="CDD" id="cd19757">
    <property type="entry name" value="Bbox1"/>
    <property type="match status" value="1"/>
</dbReference>
<dbReference type="EC" id="4.2.2.2" evidence="4"/>
<feature type="region of interest" description="Disordered" evidence="11">
    <location>
        <begin position="1826"/>
        <end position="1849"/>
    </location>
</feature>
<keyword evidence="8" id="KW-0456">Lyase</keyword>
<dbReference type="GO" id="GO:0030570">
    <property type="term" value="F:pectate lyase activity"/>
    <property type="evidence" value="ECO:0007669"/>
    <property type="project" value="UniProtKB-EC"/>
</dbReference>
<keyword evidence="14" id="KW-1185">Reference proteome</keyword>
<evidence type="ECO:0000256" key="9">
    <source>
        <dbReference type="ARBA" id="ARBA00039895"/>
    </source>
</evidence>
<evidence type="ECO:0000256" key="8">
    <source>
        <dbReference type="ARBA" id="ARBA00023239"/>
    </source>
</evidence>
<dbReference type="Pfam" id="PF00397">
    <property type="entry name" value="WW"/>
    <property type="match status" value="1"/>
</dbReference>
<feature type="region of interest" description="Disordered" evidence="11">
    <location>
        <begin position="824"/>
        <end position="855"/>
    </location>
</feature>
<evidence type="ECO:0000256" key="5">
    <source>
        <dbReference type="ARBA" id="ARBA00022525"/>
    </source>
</evidence>
<keyword evidence="10" id="KW-0175">Coiled coil</keyword>
<dbReference type="InterPro" id="IPR004898">
    <property type="entry name" value="Pectate_lyase_PlyH/PlyE-like"/>
</dbReference>
<gene>
    <name evidence="13" type="ORF">F443_07396</name>
</gene>
<evidence type="ECO:0000313" key="13">
    <source>
        <dbReference type="EMBL" id="ETI48599.1"/>
    </source>
</evidence>
<dbReference type="OrthoDB" id="168235at2759"/>
<feature type="region of interest" description="Disordered" evidence="11">
    <location>
        <begin position="741"/>
        <end position="761"/>
    </location>
</feature>
<evidence type="ECO:0000256" key="2">
    <source>
        <dbReference type="ARBA" id="ARBA00001913"/>
    </source>
</evidence>
<feature type="compositionally biased region" description="Basic and acidic residues" evidence="11">
    <location>
        <begin position="1168"/>
        <end position="1177"/>
    </location>
</feature>
<comment type="subcellular location">
    <subcellularLocation>
        <location evidence="3">Secreted</location>
    </subcellularLocation>
</comment>
<feature type="domain" description="WW" evidence="12">
    <location>
        <begin position="1878"/>
        <end position="1911"/>
    </location>
</feature>
<dbReference type="EMBL" id="ANIZ01001236">
    <property type="protein sequence ID" value="ETI48599.1"/>
    <property type="molecule type" value="Genomic_DNA"/>
</dbReference>
<evidence type="ECO:0000256" key="4">
    <source>
        <dbReference type="ARBA" id="ARBA00012272"/>
    </source>
</evidence>
<feature type="region of interest" description="Disordered" evidence="11">
    <location>
        <begin position="1158"/>
        <end position="1185"/>
    </location>
</feature>
<feature type="compositionally biased region" description="Low complexity" evidence="11">
    <location>
        <begin position="1826"/>
        <end position="1847"/>
    </location>
</feature>